<evidence type="ECO:0000256" key="1">
    <source>
        <dbReference type="ARBA" id="ARBA00009042"/>
    </source>
</evidence>
<dbReference type="Gene3D" id="2.120.10.70">
    <property type="entry name" value="Fucose-specific lectin"/>
    <property type="match status" value="1"/>
</dbReference>
<accession>A0A4Z1ESW7</accession>
<keyword evidence="3" id="KW-1185">Reference proteome</keyword>
<dbReference type="OrthoDB" id="3446576at2759"/>
<evidence type="ECO:0000313" key="2">
    <source>
        <dbReference type="EMBL" id="TGO15355.1"/>
    </source>
</evidence>
<evidence type="ECO:0000313" key="3">
    <source>
        <dbReference type="Proteomes" id="UP000297777"/>
    </source>
</evidence>
<name>A0A4Z1ESW7_9HELO</name>
<gene>
    <name evidence="2" type="ORF">BTUL_0041g00400</name>
</gene>
<comment type="similarity">
    <text evidence="1">Belongs to the fungal fucose-specific lectin family.</text>
</comment>
<proteinExistence type="inferred from homology"/>
<comment type="caution">
    <text evidence="2">The sequence shown here is derived from an EMBL/GenBank/DDBJ whole genome shotgun (WGS) entry which is preliminary data.</text>
</comment>
<reference evidence="2 3" key="1">
    <citation type="submission" date="2017-12" db="EMBL/GenBank/DDBJ databases">
        <title>Comparative genomics of Botrytis spp.</title>
        <authorList>
            <person name="Valero-Jimenez C.A."/>
            <person name="Tapia P."/>
            <person name="Veloso J."/>
            <person name="Silva-Moreno E."/>
            <person name="Staats M."/>
            <person name="Valdes J.H."/>
            <person name="Van Kan J.A.L."/>
        </authorList>
    </citation>
    <scope>NUCLEOTIDE SEQUENCE [LARGE SCALE GENOMIC DNA]</scope>
    <source>
        <strain evidence="2 3">Bt9001</strain>
    </source>
</reference>
<protein>
    <submittedName>
        <fullName evidence="2">Uncharacterized protein</fullName>
    </submittedName>
</protein>
<dbReference type="Proteomes" id="UP000297777">
    <property type="component" value="Unassembled WGS sequence"/>
</dbReference>
<dbReference type="SUPFAM" id="SSF89372">
    <property type="entry name" value="Fucose-specific lectin"/>
    <property type="match status" value="1"/>
</dbReference>
<organism evidence="2 3">
    <name type="scientific">Botrytis tulipae</name>
    <dbReference type="NCBI Taxonomy" id="87230"/>
    <lineage>
        <taxon>Eukaryota</taxon>
        <taxon>Fungi</taxon>
        <taxon>Dikarya</taxon>
        <taxon>Ascomycota</taxon>
        <taxon>Pezizomycotina</taxon>
        <taxon>Leotiomycetes</taxon>
        <taxon>Helotiales</taxon>
        <taxon>Sclerotiniaceae</taxon>
        <taxon>Botrytis</taxon>
    </lineage>
</organism>
<dbReference type="InterPro" id="IPR012475">
    <property type="entry name" value="Fungal_lectin"/>
</dbReference>
<dbReference type="Pfam" id="PF07938">
    <property type="entry name" value="Fungal_lectin"/>
    <property type="match status" value="1"/>
</dbReference>
<dbReference type="EMBL" id="PQXH01000041">
    <property type="protein sequence ID" value="TGO15355.1"/>
    <property type="molecule type" value="Genomic_DNA"/>
</dbReference>
<sequence length="312" mass="35369">MSSLLTTELACTSAPDQVLHLFFQEGQNILEARSPDGGSVWTTQDTVISKDGDYNGSSMTCYYVDKDANFDNQPSIHLLYINKDKQLMEKVKRMKGDNPIWEDVKIPDEVKKGPEQYSRLTSEAFNSGSGWNPNGSQWAYFSATKDGKMGIVEIRRTPKDPWHTETILPEKWGEELPGTSLCCTILSGKIRMFFQHHDYSIRLFENQDNKWHDRGVYVEKDKVQATTPIACTMTRDGSVHLFYVAKNNKIVHCTDGKKEEELVNFFPGSKLGVTSVENKITLFFRNLNPVNEVGTLENENGSWKHGSTVIRA</sequence>
<dbReference type="AlphaFoldDB" id="A0A4Z1ESW7"/>